<dbReference type="EMBL" id="PYDT01000010">
    <property type="protein sequence ID" value="THU47980.1"/>
    <property type="molecule type" value="Genomic_DNA"/>
</dbReference>
<dbReference type="PANTHER" id="PTHR35131:SF1">
    <property type="entry name" value="EXPRESSED PROTEIN"/>
    <property type="match status" value="1"/>
</dbReference>
<feature type="region of interest" description="Disordered" evidence="1">
    <location>
        <begin position="35"/>
        <end position="72"/>
    </location>
</feature>
<sequence length="119" mass="12639">MAAAPSPVEVGAQGTIASLILQEIEYLRRLDLDRREVSNQKEHKVNTDVASTSGSCKQKPCPSRAAHKKKKKAAAAAASGGFLPSICSATDATDTSLIERIAGIGYRNLRTDGKKLSED</sequence>
<organism evidence="2 3">
    <name type="scientific">Musa balbisiana</name>
    <name type="common">Banana</name>
    <dbReference type="NCBI Taxonomy" id="52838"/>
    <lineage>
        <taxon>Eukaryota</taxon>
        <taxon>Viridiplantae</taxon>
        <taxon>Streptophyta</taxon>
        <taxon>Embryophyta</taxon>
        <taxon>Tracheophyta</taxon>
        <taxon>Spermatophyta</taxon>
        <taxon>Magnoliopsida</taxon>
        <taxon>Liliopsida</taxon>
        <taxon>Zingiberales</taxon>
        <taxon>Musaceae</taxon>
        <taxon>Musa</taxon>
    </lineage>
</organism>
<accession>A0A4S8II49</accession>
<evidence type="ECO:0000313" key="3">
    <source>
        <dbReference type="Proteomes" id="UP000317650"/>
    </source>
</evidence>
<comment type="caution">
    <text evidence="2">The sequence shown here is derived from an EMBL/GenBank/DDBJ whole genome shotgun (WGS) entry which is preliminary data.</text>
</comment>
<evidence type="ECO:0000256" key="1">
    <source>
        <dbReference type="SAM" id="MobiDB-lite"/>
    </source>
</evidence>
<keyword evidence="3" id="KW-1185">Reference proteome</keyword>
<dbReference type="AlphaFoldDB" id="A0A4S8II49"/>
<protein>
    <submittedName>
        <fullName evidence="2">Uncharacterized protein</fullName>
    </submittedName>
</protein>
<dbReference type="PANTHER" id="PTHR35131">
    <property type="entry name" value="EXPRESSED PROTEIN"/>
    <property type="match status" value="1"/>
</dbReference>
<gene>
    <name evidence="2" type="ORF">C4D60_Mb09t21390</name>
</gene>
<evidence type="ECO:0000313" key="2">
    <source>
        <dbReference type="EMBL" id="THU47980.1"/>
    </source>
</evidence>
<feature type="compositionally biased region" description="Basic and acidic residues" evidence="1">
    <location>
        <begin position="35"/>
        <end position="46"/>
    </location>
</feature>
<proteinExistence type="predicted"/>
<dbReference type="Proteomes" id="UP000317650">
    <property type="component" value="Chromosome 9"/>
</dbReference>
<name>A0A4S8II49_MUSBA</name>
<reference evidence="2 3" key="1">
    <citation type="journal article" date="2019" name="Nat. Plants">
        <title>Genome sequencing of Musa balbisiana reveals subgenome evolution and function divergence in polyploid bananas.</title>
        <authorList>
            <person name="Yao X."/>
        </authorList>
    </citation>
    <scope>NUCLEOTIDE SEQUENCE [LARGE SCALE GENOMIC DNA]</scope>
    <source>
        <strain evidence="3">cv. DH-PKW</strain>
        <tissue evidence="2">Leaves</tissue>
    </source>
</reference>